<reference evidence="11" key="1">
    <citation type="journal article" date="2014" name="Int. J. Syst. Evol. Microbiol.">
        <title>Complete genome sequence of Corynebacterium casei LMG S-19264T (=DSM 44701T), isolated from a smear-ripened cheese.</title>
        <authorList>
            <consortium name="US DOE Joint Genome Institute (JGI-PGF)"/>
            <person name="Walter F."/>
            <person name="Albersmeier A."/>
            <person name="Kalinowski J."/>
            <person name="Ruckert C."/>
        </authorList>
    </citation>
    <scope>NUCLEOTIDE SEQUENCE</scope>
    <source>
        <strain evidence="11">CGMCC 1.15493</strain>
    </source>
</reference>
<dbReference type="Pfam" id="PF04290">
    <property type="entry name" value="DctQ"/>
    <property type="match status" value="1"/>
</dbReference>
<dbReference type="GO" id="GO:0022857">
    <property type="term" value="F:transmembrane transporter activity"/>
    <property type="evidence" value="ECO:0007669"/>
    <property type="project" value="UniProtKB-UniRule"/>
</dbReference>
<evidence type="ECO:0000313" key="12">
    <source>
        <dbReference type="Proteomes" id="UP000613160"/>
    </source>
</evidence>
<dbReference type="RefSeq" id="WP_188850718.1">
    <property type="nucleotide sequence ID" value="NZ_BMJJ01000004.1"/>
</dbReference>
<dbReference type="EMBL" id="BMJJ01000004">
    <property type="protein sequence ID" value="GGD19390.1"/>
    <property type="molecule type" value="Genomic_DNA"/>
</dbReference>
<evidence type="ECO:0000313" key="11">
    <source>
        <dbReference type="EMBL" id="GGD19390.1"/>
    </source>
</evidence>
<comment type="caution">
    <text evidence="11">The sequence shown here is derived from an EMBL/GenBank/DDBJ whole genome shotgun (WGS) entry which is preliminary data.</text>
</comment>
<evidence type="ECO:0000256" key="4">
    <source>
        <dbReference type="ARBA" id="ARBA00022519"/>
    </source>
</evidence>
<evidence type="ECO:0000256" key="9">
    <source>
        <dbReference type="RuleBase" id="RU369079"/>
    </source>
</evidence>
<dbReference type="InterPro" id="IPR007387">
    <property type="entry name" value="TRAP_DctQ"/>
</dbReference>
<evidence type="ECO:0000256" key="2">
    <source>
        <dbReference type="ARBA" id="ARBA00022448"/>
    </source>
</evidence>
<keyword evidence="4 9" id="KW-0997">Cell inner membrane</keyword>
<evidence type="ECO:0000256" key="1">
    <source>
        <dbReference type="ARBA" id="ARBA00004429"/>
    </source>
</evidence>
<evidence type="ECO:0000256" key="8">
    <source>
        <dbReference type="ARBA" id="ARBA00038436"/>
    </source>
</evidence>
<keyword evidence="6 9" id="KW-1133">Transmembrane helix</keyword>
<dbReference type="PANTHER" id="PTHR35011:SF10">
    <property type="entry name" value="TRAP TRANSPORTER SMALL PERMEASE PROTEIN"/>
    <property type="match status" value="1"/>
</dbReference>
<keyword evidence="12" id="KW-1185">Reference proteome</keyword>
<evidence type="ECO:0000256" key="3">
    <source>
        <dbReference type="ARBA" id="ARBA00022475"/>
    </source>
</evidence>
<dbReference type="InterPro" id="IPR055348">
    <property type="entry name" value="DctQ"/>
</dbReference>
<dbReference type="GO" id="GO:0005886">
    <property type="term" value="C:plasma membrane"/>
    <property type="evidence" value="ECO:0007669"/>
    <property type="project" value="UniProtKB-SubCell"/>
</dbReference>
<proteinExistence type="inferred from homology"/>
<name>A0A917DAZ2_9HYPH</name>
<comment type="function">
    <text evidence="9">Part of the tripartite ATP-independent periplasmic (TRAP) transport system.</text>
</comment>
<dbReference type="PANTHER" id="PTHR35011">
    <property type="entry name" value="2,3-DIKETO-L-GULONATE TRAP TRANSPORTER SMALL PERMEASE PROTEIN YIAM"/>
    <property type="match status" value="1"/>
</dbReference>
<feature type="transmembrane region" description="Helical" evidence="9">
    <location>
        <begin position="89"/>
        <end position="112"/>
    </location>
</feature>
<keyword evidence="2 9" id="KW-0813">Transport</keyword>
<accession>A0A917DAZ2</accession>
<comment type="similarity">
    <text evidence="8 9">Belongs to the TRAP transporter small permease family.</text>
</comment>
<reference evidence="11" key="2">
    <citation type="submission" date="2020-09" db="EMBL/GenBank/DDBJ databases">
        <authorList>
            <person name="Sun Q."/>
            <person name="Zhou Y."/>
        </authorList>
    </citation>
    <scope>NUCLEOTIDE SEQUENCE</scope>
    <source>
        <strain evidence="11">CGMCC 1.15493</strain>
    </source>
</reference>
<organism evidence="11 12">
    <name type="scientific">Aureimonas glaciei</name>
    <dbReference type="NCBI Taxonomy" id="1776957"/>
    <lineage>
        <taxon>Bacteria</taxon>
        <taxon>Pseudomonadati</taxon>
        <taxon>Pseudomonadota</taxon>
        <taxon>Alphaproteobacteria</taxon>
        <taxon>Hyphomicrobiales</taxon>
        <taxon>Aurantimonadaceae</taxon>
        <taxon>Aureimonas</taxon>
    </lineage>
</organism>
<keyword evidence="3" id="KW-1003">Cell membrane</keyword>
<gene>
    <name evidence="11" type="ORF">GCM10011335_22880</name>
</gene>
<comment type="subcellular location">
    <subcellularLocation>
        <location evidence="1 9">Cell inner membrane</location>
        <topology evidence="1 9">Multi-pass membrane protein</topology>
    </subcellularLocation>
</comment>
<evidence type="ECO:0000256" key="5">
    <source>
        <dbReference type="ARBA" id="ARBA00022692"/>
    </source>
</evidence>
<dbReference type="AlphaFoldDB" id="A0A917DAZ2"/>
<evidence type="ECO:0000259" key="10">
    <source>
        <dbReference type="Pfam" id="PF04290"/>
    </source>
</evidence>
<feature type="transmembrane region" description="Helical" evidence="9">
    <location>
        <begin position="132"/>
        <end position="154"/>
    </location>
</feature>
<sequence>MIAFQRTVYAISKASAALACIALVAMVCHILYEIVLRTVFASSTFVLDEFVGYGVAATTFLSLGYALENGNLIRVNILLSRTSGIARRALESLCALLALGATLVFIWFFWLRVSRDWARGTTSSSIAEVPTWIPQGAVLLGLCVFALQLFAYLLRQFTDTPPPVDSSHTAQEI</sequence>
<evidence type="ECO:0000256" key="6">
    <source>
        <dbReference type="ARBA" id="ARBA00022989"/>
    </source>
</evidence>
<dbReference type="Proteomes" id="UP000613160">
    <property type="component" value="Unassembled WGS sequence"/>
</dbReference>
<dbReference type="GO" id="GO:0015740">
    <property type="term" value="P:C4-dicarboxylate transport"/>
    <property type="evidence" value="ECO:0007669"/>
    <property type="project" value="TreeGrafter"/>
</dbReference>
<protein>
    <recommendedName>
        <fullName evidence="9">TRAP transporter small permease protein</fullName>
    </recommendedName>
</protein>
<comment type="subunit">
    <text evidence="9">The complex comprises the extracytoplasmic solute receptor protein and the two transmembrane proteins.</text>
</comment>
<feature type="domain" description="Tripartite ATP-independent periplasmic transporters DctQ component" evidence="10">
    <location>
        <begin position="26"/>
        <end position="158"/>
    </location>
</feature>
<feature type="transmembrane region" description="Helical" evidence="9">
    <location>
        <begin position="16"/>
        <end position="35"/>
    </location>
</feature>
<feature type="transmembrane region" description="Helical" evidence="9">
    <location>
        <begin position="50"/>
        <end position="68"/>
    </location>
</feature>
<keyword evidence="5 9" id="KW-0812">Transmembrane</keyword>
<keyword evidence="7 9" id="KW-0472">Membrane</keyword>
<evidence type="ECO:0000256" key="7">
    <source>
        <dbReference type="ARBA" id="ARBA00023136"/>
    </source>
</evidence>